<gene>
    <name evidence="1" type="ORF">F902_00028</name>
</gene>
<dbReference type="HOGENOM" id="CLU_080349_0_0_6"/>
<sequence>MSISLFPESIQDNYEILEYKNGISILKHAYPREWRDLIDLLESFVLKRSEILAPGGRKSSIADQLDGFLYRRGWNETEFDVDIRLREIAFRREIDHRGRSRIREDIKDDVTLDVPTHKIDCFKNQVAIEVEWNNKDPFFDRDLNNFRLLFDLDAIAVGVIITRSSELQNIFNELGKGDSYGASTTHMGKLESKLFGKGSGGCPVIAIGITSRVYDDRS</sequence>
<comment type="caution">
    <text evidence="1">The sequence shown here is derived from an EMBL/GenBank/DDBJ whole genome shotgun (WGS) entry which is preliminary data.</text>
</comment>
<dbReference type="Proteomes" id="UP000013084">
    <property type="component" value="Unassembled WGS sequence"/>
</dbReference>
<dbReference type="GO" id="GO:0003677">
    <property type="term" value="F:DNA binding"/>
    <property type="evidence" value="ECO:0007669"/>
    <property type="project" value="InterPro"/>
</dbReference>
<evidence type="ECO:0008006" key="3">
    <source>
        <dbReference type="Google" id="ProtNLM"/>
    </source>
</evidence>
<name>N9TM72_9GAMM</name>
<dbReference type="SUPFAM" id="SSF52980">
    <property type="entry name" value="Restriction endonuclease-like"/>
    <property type="match status" value="1"/>
</dbReference>
<dbReference type="EMBL" id="APRN01000009">
    <property type="protein sequence ID" value="ENX64385.1"/>
    <property type="molecule type" value="Genomic_DNA"/>
</dbReference>
<dbReference type="InterPro" id="IPR011335">
    <property type="entry name" value="Restrct_endonuc-II-like"/>
</dbReference>
<dbReference type="Gene3D" id="3.40.91.20">
    <property type="match status" value="1"/>
</dbReference>
<dbReference type="GO" id="GO:0009307">
    <property type="term" value="P:DNA restriction-modification system"/>
    <property type="evidence" value="ECO:0007669"/>
    <property type="project" value="InterPro"/>
</dbReference>
<evidence type="ECO:0000313" key="2">
    <source>
        <dbReference type="Proteomes" id="UP000013084"/>
    </source>
</evidence>
<proteinExistence type="predicted"/>
<dbReference type="GO" id="GO:0009036">
    <property type="term" value="F:type II site-specific deoxyribonuclease activity"/>
    <property type="evidence" value="ECO:0007669"/>
    <property type="project" value="InterPro"/>
</dbReference>
<protein>
    <recommendedName>
        <fullName evidence="3">Restriction endonuclease</fullName>
    </recommendedName>
</protein>
<reference evidence="1 2" key="1">
    <citation type="submission" date="2013-02" db="EMBL/GenBank/DDBJ databases">
        <title>The Genome Sequence of Acinetobacter sp. CIP 70.18.</title>
        <authorList>
            <consortium name="The Broad Institute Genome Sequencing Platform"/>
            <consortium name="The Broad Institute Genome Sequencing Center for Infectious Disease"/>
            <person name="Cerqueira G."/>
            <person name="Feldgarden M."/>
            <person name="Courvalin P."/>
            <person name="Perichon B."/>
            <person name="Grillot-Courvalin C."/>
            <person name="Clermont D."/>
            <person name="Rocha E."/>
            <person name="Yoon E.-J."/>
            <person name="Nemec A."/>
            <person name="Walker B."/>
            <person name="Young S.K."/>
            <person name="Zeng Q."/>
            <person name="Gargeya S."/>
            <person name="Fitzgerald M."/>
            <person name="Haas B."/>
            <person name="Abouelleil A."/>
            <person name="Alvarado L."/>
            <person name="Arachchi H.M."/>
            <person name="Berlin A.M."/>
            <person name="Chapman S.B."/>
            <person name="Dewar J."/>
            <person name="Goldberg J."/>
            <person name="Griggs A."/>
            <person name="Gujja S."/>
            <person name="Hansen M."/>
            <person name="Howarth C."/>
            <person name="Imamovic A."/>
            <person name="Larimer J."/>
            <person name="McCowan C."/>
            <person name="Murphy C."/>
            <person name="Neiman D."/>
            <person name="Pearson M."/>
            <person name="Priest M."/>
            <person name="Roberts A."/>
            <person name="Saif S."/>
            <person name="Shea T."/>
            <person name="Sisk P."/>
            <person name="Sykes S."/>
            <person name="Wortman J."/>
            <person name="Nusbaum C."/>
            <person name="Birren B."/>
        </authorList>
    </citation>
    <scope>NUCLEOTIDE SEQUENCE [LARGE SCALE GENOMIC DNA]</scope>
    <source>
        <strain evidence="1 2">CIP 70.18</strain>
    </source>
</reference>
<evidence type="ECO:0000313" key="1">
    <source>
        <dbReference type="EMBL" id="ENX64385.1"/>
    </source>
</evidence>
<organism evidence="1 2">
    <name type="scientific">Acinetobacter higginsii</name>
    <dbReference type="NCBI Taxonomy" id="70347"/>
    <lineage>
        <taxon>Bacteria</taxon>
        <taxon>Pseudomonadati</taxon>
        <taxon>Pseudomonadota</taxon>
        <taxon>Gammaproteobacteria</taxon>
        <taxon>Moraxellales</taxon>
        <taxon>Moraxellaceae</taxon>
        <taxon>Acinetobacter</taxon>
    </lineage>
</organism>
<dbReference type="GO" id="GO:0000287">
    <property type="term" value="F:magnesium ion binding"/>
    <property type="evidence" value="ECO:0007669"/>
    <property type="project" value="InterPro"/>
</dbReference>
<dbReference type="InterPro" id="IPR011338">
    <property type="entry name" value="BamHI/BglII/BstY"/>
</dbReference>
<dbReference type="AlphaFoldDB" id="N9TM72"/>
<keyword evidence="2" id="KW-1185">Reference proteome</keyword>
<accession>N9TM72</accession>
<dbReference type="PATRIC" id="fig|1217700.3.peg.22"/>
<dbReference type="OrthoDB" id="1956808at2"/>
<dbReference type="Pfam" id="PF09195">
    <property type="entry name" value="Endonuc-BglII"/>
    <property type="match status" value="1"/>
</dbReference>
<dbReference type="InterPro" id="IPR015278">
    <property type="entry name" value="BglII-like"/>
</dbReference>
<dbReference type="RefSeq" id="WP_005207482.1">
    <property type="nucleotide sequence ID" value="NZ_KB850080.1"/>
</dbReference>